<name>A0ABP2Q086_9BURK</name>
<sequence>MGRLLKAVTPDLTEIFAFDPAGNPIDAAKIPPYPDGLETEHERTARYARDAAEDAEWMRAHPGQKPFRLKGARRV</sequence>
<accession>A0ABP2Q086</accession>
<gene>
    <name evidence="1" type="ORF">WQE_00580</name>
</gene>
<dbReference type="EMBL" id="AKAU01000010">
    <property type="protein sequence ID" value="EIN03133.1"/>
    <property type="molecule type" value="Genomic_DNA"/>
</dbReference>
<keyword evidence="2" id="KW-1185">Reference proteome</keyword>
<keyword evidence="1" id="KW-0472">Membrane</keyword>
<protein>
    <submittedName>
        <fullName evidence="1">Rhs-related transmembrane protein, YD repeat protein</fullName>
    </submittedName>
</protein>
<dbReference type="Proteomes" id="UP000004980">
    <property type="component" value="Unassembled WGS sequence"/>
</dbReference>
<comment type="caution">
    <text evidence="1">The sequence shown here is derived from an EMBL/GenBank/DDBJ whole genome shotgun (WGS) entry which is preliminary data.</text>
</comment>
<evidence type="ECO:0000313" key="1">
    <source>
        <dbReference type="EMBL" id="EIN03133.1"/>
    </source>
</evidence>
<reference evidence="1 2" key="1">
    <citation type="journal article" date="2012" name="J. Bacteriol.">
        <title>Draft Genome Sequence of the Soil Bacterium Burkholderia terrae Strain BS001, Which Interacts with Fungal Surface Structures.</title>
        <authorList>
            <person name="Nazir R."/>
            <person name="Hansen M.A."/>
            <person name="Sorensen S."/>
            <person name="van Elsas J.D."/>
        </authorList>
    </citation>
    <scope>NUCLEOTIDE SEQUENCE [LARGE SCALE GENOMIC DNA]</scope>
    <source>
        <strain evidence="1 2">BS001</strain>
    </source>
</reference>
<proteinExistence type="predicted"/>
<evidence type="ECO:0000313" key="2">
    <source>
        <dbReference type="Proteomes" id="UP000004980"/>
    </source>
</evidence>
<feature type="non-terminal residue" evidence="1">
    <location>
        <position position="75"/>
    </location>
</feature>
<keyword evidence="1" id="KW-0812">Transmembrane</keyword>
<organism evidence="1 2">
    <name type="scientific">Paraburkholderia hospita</name>
    <dbReference type="NCBI Taxonomy" id="169430"/>
    <lineage>
        <taxon>Bacteria</taxon>
        <taxon>Pseudomonadati</taxon>
        <taxon>Pseudomonadota</taxon>
        <taxon>Betaproteobacteria</taxon>
        <taxon>Burkholderiales</taxon>
        <taxon>Burkholderiaceae</taxon>
        <taxon>Paraburkholderia</taxon>
    </lineage>
</organism>